<dbReference type="Pfam" id="PF13100">
    <property type="entry name" value="OstA_2"/>
    <property type="match status" value="1"/>
</dbReference>
<accession>A0A2P8D2X3</accession>
<sequence>MSMLFTCFRGNAQARLDSAARKTSSILILGNEMGEYIQQDSANVVHKLLWDVKLLHGSDTLYCDSAFFYKNKNSVEAFGDVVVRQADGTEAFAEYMRYQGNTRVVYMKGKGMSEVQLSDGKENSLWSREIEYNLNTKTGKYKNGGFLQTKATYLTSNTGTYNLKTKDARFQGNVDVSDPEYHALSTDLGYNTDTRVALFFGPSVVSNDKSILYTTNGVYDTKNRIAHFTDRSSILSDAQYIEGDTLDYNRNTGFGRARGNVIAIDTTQKSTLYCGEAHYNEIRKTLLAVDKPLMKTINGKDSLFIKADTFFTEPASLEGKKMSAQDSLEQTVGEIQSAIEKDTTAAGADSMALPGITDSTQLQPDSSKIPAADSAAHTAPPDTAVIAPPPPQPNGQPAKDSADVMMDELPFTYEMPEPEDSIKAPARPPHTDSSKAGAARKRMDALINGTNREKNTITTGADTAHVQESSMAARNRMDSLSHSYNNKPQQPDTSGPRYFVGYHNVLIYSDSLQGKCDSIRYSQVDSLLRMYKDPVLWPQKSQLKGDVILMQMDSSKLKEIYVPRNAIMVSRSGPEQADMFDQIQGNAIKGFLRNNKMDSLIAWPNASSIYFITQDDGAYVGSSEAKSEKIEVLFENDKIKRIYYRVDVTQTTTPMKDVNPSKLRLSRFVWRGKERPETLEAFLAGVSLPHPTELFGRTNETPTEEPEADNTPKEAPKTKAAPKKKDKNKDRKNTPSPKASEPEAGKTETPQPAPQPPVPEKPEGQ</sequence>
<feature type="compositionally biased region" description="Polar residues" evidence="1">
    <location>
        <begin position="357"/>
        <end position="366"/>
    </location>
</feature>
<organism evidence="3 4">
    <name type="scientific">Taibaiella chishuiensis</name>
    <dbReference type="NCBI Taxonomy" id="1434707"/>
    <lineage>
        <taxon>Bacteria</taxon>
        <taxon>Pseudomonadati</taxon>
        <taxon>Bacteroidota</taxon>
        <taxon>Chitinophagia</taxon>
        <taxon>Chitinophagales</taxon>
        <taxon>Chitinophagaceae</taxon>
        <taxon>Taibaiella</taxon>
    </lineage>
</organism>
<dbReference type="Proteomes" id="UP000240572">
    <property type="component" value="Unassembled WGS sequence"/>
</dbReference>
<dbReference type="AlphaFoldDB" id="A0A2P8D2X3"/>
<feature type="region of interest" description="Disordered" evidence="1">
    <location>
        <begin position="690"/>
        <end position="765"/>
    </location>
</feature>
<evidence type="ECO:0000256" key="1">
    <source>
        <dbReference type="SAM" id="MobiDB-lite"/>
    </source>
</evidence>
<feature type="region of interest" description="Disordered" evidence="1">
    <location>
        <begin position="344"/>
        <end position="401"/>
    </location>
</feature>
<keyword evidence="4" id="KW-1185">Reference proteome</keyword>
<protein>
    <submittedName>
        <fullName evidence="3">OstA-like protein</fullName>
    </submittedName>
</protein>
<evidence type="ECO:0000313" key="4">
    <source>
        <dbReference type="Proteomes" id="UP000240572"/>
    </source>
</evidence>
<gene>
    <name evidence="3" type="ORF">B0I18_105161</name>
</gene>
<comment type="caution">
    <text evidence="3">The sequence shown here is derived from an EMBL/GenBank/DDBJ whole genome shotgun (WGS) entry which is preliminary data.</text>
</comment>
<feature type="compositionally biased region" description="Polar residues" evidence="1">
    <location>
        <begin position="456"/>
        <end position="465"/>
    </location>
</feature>
<dbReference type="Gene3D" id="2.60.450.10">
    <property type="entry name" value="Lipopolysaccharide (LPS) transport protein A like domain"/>
    <property type="match status" value="3"/>
</dbReference>
<dbReference type="InterPro" id="IPR005653">
    <property type="entry name" value="OstA-like_N"/>
</dbReference>
<dbReference type="EMBL" id="PYGD01000005">
    <property type="protein sequence ID" value="PSK91577.1"/>
    <property type="molecule type" value="Genomic_DNA"/>
</dbReference>
<evidence type="ECO:0000313" key="3">
    <source>
        <dbReference type="EMBL" id="PSK91577.1"/>
    </source>
</evidence>
<name>A0A2P8D2X3_9BACT</name>
<feature type="region of interest" description="Disordered" evidence="1">
    <location>
        <begin position="446"/>
        <end position="465"/>
    </location>
</feature>
<feature type="domain" description="Organic solvent tolerance-like N-terminal" evidence="2">
    <location>
        <begin position="33"/>
        <end position="182"/>
    </location>
</feature>
<evidence type="ECO:0000259" key="2">
    <source>
        <dbReference type="Pfam" id="PF13100"/>
    </source>
</evidence>
<reference evidence="3 4" key="1">
    <citation type="submission" date="2018-03" db="EMBL/GenBank/DDBJ databases">
        <title>Genomic Encyclopedia of Type Strains, Phase III (KMG-III): the genomes of soil and plant-associated and newly described type strains.</title>
        <authorList>
            <person name="Whitman W."/>
        </authorList>
    </citation>
    <scope>NUCLEOTIDE SEQUENCE [LARGE SCALE GENOMIC DNA]</scope>
    <source>
        <strain evidence="3 4">CGMCC 1.12700</strain>
    </source>
</reference>
<feature type="region of interest" description="Disordered" evidence="1">
    <location>
        <begin position="415"/>
        <end position="439"/>
    </location>
</feature>
<proteinExistence type="predicted"/>